<organism evidence="1 2">
    <name type="scientific">Zingiber officinale</name>
    <name type="common">Ginger</name>
    <name type="synonym">Amomum zingiber</name>
    <dbReference type="NCBI Taxonomy" id="94328"/>
    <lineage>
        <taxon>Eukaryota</taxon>
        <taxon>Viridiplantae</taxon>
        <taxon>Streptophyta</taxon>
        <taxon>Embryophyta</taxon>
        <taxon>Tracheophyta</taxon>
        <taxon>Spermatophyta</taxon>
        <taxon>Magnoliopsida</taxon>
        <taxon>Liliopsida</taxon>
        <taxon>Zingiberales</taxon>
        <taxon>Zingiberaceae</taxon>
        <taxon>Zingiber</taxon>
    </lineage>
</organism>
<dbReference type="Proteomes" id="UP000734854">
    <property type="component" value="Unassembled WGS sequence"/>
</dbReference>
<protein>
    <submittedName>
        <fullName evidence="1">Uncharacterized protein</fullName>
    </submittedName>
</protein>
<evidence type="ECO:0000313" key="1">
    <source>
        <dbReference type="EMBL" id="KAG6535382.1"/>
    </source>
</evidence>
<gene>
    <name evidence="1" type="ORF">ZIOFF_000348</name>
</gene>
<reference evidence="1 2" key="1">
    <citation type="submission" date="2020-08" db="EMBL/GenBank/DDBJ databases">
        <title>Plant Genome Project.</title>
        <authorList>
            <person name="Zhang R.-G."/>
        </authorList>
    </citation>
    <scope>NUCLEOTIDE SEQUENCE [LARGE SCALE GENOMIC DNA]</scope>
    <source>
        <tissue evidence="1">Rhizome</tissue>
    </source>
</reference>
<name>A0A8J5M7G6_ZINOF</name>
<accession>A0A8J5M7G6</accession>
<dbReference type="EMBL" id="JACMSC010000001">
    <property type="protein sequence ID" value="KAG6535382.1"/>
    <property type="molecule type" value="Genomic_DNA"/>
</dbReference>
<dbReference type="AlphaFoldDB" id="A0A8J5M7G6"/>
<comment type="caution">
    <text evidence="1">The sequence shown here is derived from an EMBL/GenBank/DDBJ whole genome shotgun (WGS) entry which is preliminary data.</text>
</comment>
<sequence length="369" mass="40691">MHNCNCLDMMIAVATLSSAPPNRSSDSTPPNASCTMSQHQGGSCEFLPRRKSPFCSENWNINQQGEMYAEAGLQFPAFSLCFFLQEVAGGGFLNFHGITAQTPIVTEYDMGGAGDLFKAPEAILEDPALELHIAVAMSIISTEGDAITEPIKVVDIESIHNDPLNSVIYENDLLEESEIEDSITELLGAKIPALQIDEVKPFERLSSAEGSMQKSISSASLNSVELFPGSTMRPDQLLDLQGLNLAAAYSLRRAYSEGDIQVSWQQRLGDKSTSTGNTVAVCSSFERLLTIRDLKTEQRQQKLSRYREKKSSDQKLKELIIDGWMSCSMFAGRLSQTVSQEFEEGSQKLKRLKPTSVELTVLTRKLMNL</sequence>
<proteinExistence type="predicted"/>
<evidence type="ECO:0000313" key="2">
    <source>
        <dbReference type="Proteomes" id="UP000734854"/>
    </source>
</evidence>
<keyword evidence="2" id="KW-1185">Reference proteome</keyword>